<keyword evidence="1" id="KW-0732">Signal</keyword>
<evidence type="ECO:0000313" key="2">
    <source>
        <dbReference type="EMBL" id="KAL3760952.1"/>
    </source>
</evidence>
<dbReference type="Proteomes" id="UP001530293">
    <property type="component" value="Unassembled WGS sequence"/>
</dbReference>
<name>A0ABD3MBH3_9STRA</name>
<comment type="caution">
    <text evidence="2">The sequence shown here is derived from an EMBL/GenBank/DDBJ whole genome shotgun (WGS) entry which is preliminary data.</text>
</comment>
<keyword evidence="3" id="KW-1185">Reference proteome</keyword>
<feature type="chain" id="PRO_5044876574" evidence="1">
    <location>
        <begin position="20"/>
        <end position="120"/>
    </location>
</feature>
<feature type="signal peptide" evidence="1">
    <location>
        <begin position="1"/>
        <end position="19"/>
    </location>
</feature>
<proteinExistence type="predicted"/>
<dbReference type="AlphaFoldDB" id="A0ABD3MBH3"/>
<reference evidence="2 3" key="1">
    <citation type="submission" date="2024-10" db="EMBL/GenBank/DDBJ databases">
        <title>Updated reference genomes for cyclostephanoid diatoms.</title>
        <authorList>
            <person name="Roberts W.R."/>
            <person name="Alverson A.J."/>
        </authorList>
    </citation>
    <scope>NUCLEOTIDE SEQUENCE [LARGE SCALE GENOMIC DNA]</scope>
    <source>
        <strain evidence="2 3">AJA232-27</strain>
    </source>
</reference>
<gene>
    <name evidence="2" type="ORF">ACHAWU_009631</name>
</gene>
<sequence length="120" mass="12510">MKLTLPFFVIATLWNSVHGQQESASLRGGGGIVDAAVTEDERVDAAVDFDESATTAGEVGEDVQRRLGLTDWTQCSTSSQCNNGCCSSKYSNGVNKCTPVGGFRADICIVAPAPAPTPPS</sequence>
<protein>
    <submittedName>
        <fullName evidence="2">Uncharacterized protein</fullName>
    </submittedName>
</protein>
<accession>A0ABD3MBH3</accession>
<dbReference type="EMBL" id="JALLBG020000168">
    <property type="protein sequence ID" value="KAL3760952.1"/>
    <property type="molecule type" value="Genomic_DNA"/>
</dbReference>
<evidence type="ECO:0000256" key="1">
    <source>
        <dbReference type="SAM" id="SignalP"/>
    </source>
</evidence>
<organism evidence="2 3">
    <name type="scientific">Discostella pseudostelligera</name>
    <dbReference type="NCBI Taxonomy" id="259834"/>
    <lineage>
        <taxon>Eukaryota</taxon>
        <taxon>Sar</taxon>
        <taxon>Stramenopiles</taxon>
        <taxon>Ochrophyta</taxon>
        <taxon>Bacillariophyta</taxon>
        <taxon>Coscinodiscophyceae</taxon>
        <taxon>Thalassiosirophycidae</taxon>
        <taxon>Stephanodiscales</taxon>
        <taxon>Stephanodiscaceae</taxon>
        <taxon>Discostella</taxon>
    </lineage>
</organism>
<evidence type="ECO:0000313" key="3">
    <source>
        <dbReference type="Proteomes" id="UP001530293"/>
    </source>
</evidence>